<dbReference type="GO" id="GO:0048646">
    <property type="term" value="P:anatomical structure formation involved in morphogenesis"/>
    <property type="evidence" value="ECO:0007669"/>
    <property type="project" value="UniProtKB-ARBA"/>
</dbReference>
<dbReference type="GO" id="GO:0019904">
    <property type="term" value="F:protein domain specific binding"/>
    <property type="evidence" value="ECO:0007669"/>
    <property type="project" value="UniProtKB-ARBA"/>
</dbReference>
<dbReference type="Pfam" id="PF00090">
    <property type="entry name" value="TSP_1"/>
    <property type="match status" value="4"/>
</dbReference>
<dbReference type="GO" id="GO:0003008">
    <property type="term" value="P:system process"/>
    <property type="evidence" value="ECO:0007669"/>
    <property type="project" value="UniProtKB-ARBA"/>
</dbReference>
<evidence type="ECO:0000256" key="3">
    <source>
        <dbReference type="ARBA" id="ARBA00022475"/>
    </source>
</evidence>
<comment type="subcellular location">
    <subcellularLocation>
        <location evidence="1">Cell membrane</location>
        <topology evidence="1">Single-pass type I membrane protein</topology>
    </subcellularLocation>
</comment>
<keyword evidence="7" id="KW-0677">Repeat</keyword>
<dbReference type="PROSITE" id="PS00010">
    <property type="entry name" value="ASX_HYDROXYL"/>
    <property type="match status" value="5"/>
</dbReference>
<dbReference type="FunFam" id="2.20.100.10:FF:000001">
    <property type="entry name" value="semaphorin-5A isoform X1"/>
    <property type="match status" value="1"/>
</dbReference>
<feature type="disulfide bond" evidence="14">
    <location>
        <begin position="982"/>
        <end position="991"/>
    </location>
</feature>
<evidence type="ECO:0000256" key="10">
    <source>
        <dbReference type="ARBA" id="ARBA00022989"/>
    </source>
</evidence>
<dbReference type="InterPro" id="IPR009030">
    <property type="entry name" value="Growth_fac_rcpt_cys_sf"/>
</dbReference>
<dbReference type="InterPro" id="IPR000001">
    <property type="entry name" value="Kringle"/>
</dbReference>
<feature type="domain" description="EGF-like" evidence="20">
    <location>
        <begin position="688"/>
        <end position="723"/>
    </location>
</feature>
<evidence type="ECO:0000259" key="19">
    <source>
        <dbReference type="PROSITE" id="PS50022"/>
    </source>
</evidence>
<dbReference type="FunFam" id="2.10.25.10:FF:000012">
    <property type="entry name" value="Delta-like protein"/>
    <property type="match status" value="1"/>
</dbReference>
<feature type="domain" description="EGF-like" evidence="20">
    <location>
        <begin position="359"/>
        <end position="404"/>
    </location>
</feature>
<feature type="disulfide bond" evidence="14">
    <location>
        <begin position="347"/>
        <end position="356"/>
    </location>
</feature>
<dbReference type="PROSITE" id="PS50948">
    <property type="entry name" value="PAN"/>
    <property type="match status" value="1"/>
</dbReference>
<feature type="disulfide bond" evidence="14">
    <location>
        <begin position="905"/>
        <end position="914"/>
    </location>
</feature>
<dbReference type="FunFam" id="2.10.25.10:FF:000391">
    <property type="entry name" value="Weary, isoform C"/>
    <property type="match status" value="1"/>
</dbReference>
<dbReference type="InterPro" id="IPR036943">
    <property type="entry name" value="FN_type2_sf"/>
</dbReference>
<dbReference type="GO" id="GO:0048863">
    <property type="term" value="P:stem cell differentiation"/>
    <property type="evidence" value="ECO:0007669"/>
    <property type="project" value="UniProtKB-ARBA"/>
</dbReference>
<feature type="domain" description="EGF-like" evidence="20">
    <location>
        <begin position="319"/>
        <end position="357"/>
    </location>
</feature>
<dbReference type="PROSITE" id="PS01186">
    <property type="entry name" value="EGF_2"/>
    <property type="match status" value="6"/>
</dbReference>
<feature type="domain" description="Apple" evidence="22">
    <location>
        <begin position="436"/>
        <end position="514"/>
    </location>
</feature>
<proteinExistence type="predicted"/>
<dbReference type="InterPro" id="IPR008979">
    <property type="entry name" value="Galactose-bd-like_sf"/>
</dbReference>
<evidence type="ECO:0000256" key="8">
    <source>
        <dbReference type="ARBA" id="ARBA00022837"/>
    </source>
</evidence>
<keyword evidence="9" id="KW-0914">Notch signaling pathway</keyword>
<gene>
    <name evidence="24" type="ORF">DGYR_LOCUS8643</name>
</gene>
<dbReference type="GO" id="GO:0005886">
    <property type="term" value="C:plasma membrane"/>
    <property type="evidence" value="ECO:0007669"/>
    <property type="project" value="UniProtKB-SubCell"/>
</dbReference>
<dbReference type="Gene3D" id="2.60.120.1000">
    <property type="match status" value="1"/>
</dbReference>
<dbReference type="Pfam" id="PF07645">
    <property type="entry name" value="EGF_CA"/>
    <property type="match status" value="1"/>
</dbReference>
<feature type="disulfide bond" evidence="14">
    <location>
        <begin position="692"/>
        <end position="702"/>
    </location>
</feature>
<dbReference type="PANTHER" id="PTHR24049:SF22">
    <property type="entry name" value="DROSOPHILA CRUMBS HOMOLOG"/>
    <property type="match status" value="1"/>
</dbReference>
<dbReference type="PROSITE" id="PS01187">
    <property type="entry name" value="EGF_CA"/>
    <property type="match status" value="2"/>
</dbReference>
<dbReference type="SMART" id="SM00179">
    <property type="entry name" value="EGF_CA"/>
    <property type="match status" value="9"/>
</dbReference>
<evidence type="ECO:0000256" key="6">
    <source>
        <dbReference type="ARBA" id="ARBA00022729"/>
    </source>
</evidence>
<dbReference type="InterPro" id="IPR000152">
    <property type="entry name" value="EGF-type_Asp/Asn_hydroxyl_site"/>
</dbReference>
<keyword evidence="11 17" id="KW-0472">Membrane</keyword>
<dbReference type="Gene3D" id="2.10.10.10">
    <property type="entry name" value="Fibronectin, type II, collagen-binding"/>
    <property type="match status" value="1"/>
</dbReference>
<dbReference type="SUPFAM" id="SSF49785">
    <property type="entry name" value="Galactose-binding domain-like"/>
    <property type="match status" value="1"/>
</dbReference>
<dbReference type="Gene3D" id="2.20.100.10">
    <property type="entry name" value="Thrombospondin type-1 (TSP1) repeat"/>
    <property type="match status" value="4"/>
</dbReference>
<keyword evidence="8" id="KW-0106">Calcium</keyword>
<dbReference type="PROSITE" id="PS50092">
    <property type="entry name" value="TSP1"/>
    <property type="match status" value="4"/>
</dbReference>
<reference evidence="24 25" key="1">
    <citation type="submission" date="2020-08" db="EMBL/GenBank/DDBJ databases">
        <authorList>
            <person name="Hejnol A."/>
        </authorList>
    </citation>
    <scope>NUCLEOTIDE SEQUENCE [LARGE SCALE GENOMIC DNA]</scope>
</reference>
<dbReference type="InterPro" id="IPR049883">
    <property type="entry name" value="NOTCH1_EGF-like"/>
</dbReference>
<dbReference type="GO" id="GO:0030097">
    <property type="term" value="P:hemopoiesis"/>
    <property type="evidence" value="ECO:0007669"/>
    <property type="project" value="UniProtKB-ARBA"/>
</dbReference>
<dbReference type="SUPFAM" id="SSF57440">
    <property type="entry name" value="Kringle-like"/>
    <property type="match status" value="2"/>
</dbReference>
<evidence type="ECO:0000256" key="11">
    <source>
        <dbReference type="ARBA" id="ARBA00023136"/>
    </source>
</evidence>
<dbReference type="PANTHER" id="PTHR24049">
    <property type="entry name" value="CRUMBS FAMILY MEMBER"/>
    <property type="match status" value="1"/>
</dbReference>
<dbReference type="InterPro" id="IPR003609">
    <property type="entry name" value="Pan_app"/>
</dbReference>
<feature type="domain" description="EGF-like" evidence="20">
    <location>
        <begin position="725"/>
        <end position="762"/>
    </location>
</feature>
<dbReference type="SMART" id="SM00209">
    <property type="entry name" value="TSP1"/>
    <property type="match status" value="4"/>
</dbReference>
<organism evidence="24 25">
    <name type="scientific">Dimorphilus gyrociliatus</name>
    <dbReference type="NCBI Taxonomy" id="2664684"/>
    <lineage>
        <taxon>Eukaryota</taxon>
        <taxon>Metazoa</taxon>
        <taxon>Spiralia</taxon>
        <taxon>Lophotrochozoa</taxon>
        <taxon>Annelida</taxon>
        <taxon>Polychaeta</taxon>
        <taxon>Polychaeta incertae sedis</taxon>
        <taxon>Dinophilidae</taxon>
        <taxon>Dimorphilus</taxon>
    </lineage>
</organism>
<feature type="disulfide bond" evidence="14">
    <location>
        <begin position="713"/>
        <end position="722"/>
    </location>
</feature>
<feature type="domain" description="EGF-like" evidence="20">
    <location>
        <begin position="840"/>
        <end position="877"/>
    </location>
</feature>
<feature type="domain" description="F5/8 type C" evidence="19">
    <location>
        <begin position="172"/>
        <end position="317"/>
    </location>
</feature>
<dbReference type="Pfam" id="PF00040">
    <property type="entry name" value="fn2"/>
    <property type="match status" value="1"/>
</dbReference>
<evidence type="ECO:0000256" key="15">
    <source>
        <dbReference type="PROSITE-ProRule" id="PRU00121"/>
    </source>
</evidence>
<feature type="domain" description="EGF-like" evidence="20">
    <location>
        <begin position="802"/>
        <end position="838"/>
    </location>
</feature>
<feature type="signal peptide" evidence="18">
    <location>
        <begin position="1"/>
        <end position="26"/>
    </location>
</feature>
<dbReference type="GO" id="GO:0005509">
    <property type="term" value="F:calcium ion binding"/>
    <property type="evidence" value="ECO:0007669"/>
    <property type="project" value="InterPro"/>
</dbReference>
<evidence type="ECO:0000259" key="21">
    <source>
        <dbReference type="PROSITE" id="PS50070"/>
    </source>
</evidence>
<evidence type="ECO:0000256" key="4">
    <source>
        <dbReference type="ARBA" id="ARBA00022536"/>
    </source>
</evidence>
<dbReference type="Gene3D" id="2.10.25.10">
    <property type="entry name" value="Laminin"/>
    <property type="match status" value="10"/>
</dbReference>
<keyword evidence="12 14" id="KW-1015">Disulfide bond</keyword>
<evidence type="ECO:0000256" key="1">
    <source>
        <dbReference type="ARBA" id="ARBA00004251"/>
    </source>
</evidence>
<evidence type="ECO:0000259" key="22">
    <source>
        <dbReference type="PROSITE" id="PS50948"/>
    </source>
</evidence>
<feature type="domain" description="EGF-like" evidence="20">
    <location>
        <begin position="879"/>
        <end position="915"/>
    </location>
</feature>
<dbReference type="SUPFAM" id="SSF57196">
    <property type="entry name" value="EGF/Laminin"/>
    <property type="match status" value="3"/>
</dbReference>
<comment type="caution">
    <text evidence="16">Lacks conserved residue(s) required for the propagation of feature annotation.</text>
</comment>
<dbReference type="PROSITE" id="PS50026">
    <property type="entry name" value="EGF_3"/>
    <property type="match status" value="10"/>
</dbReference>
<feature type="disulfide bond" evidence="14">
    <location>
        <begin position="752"/>
        <end position="761"/>
    </location>
</feature>
<dbReference type="GO" id="GO:0051240">
    <property type="term" value="P:positive regulation of multicellular organismal process"/>
    <property type="evidence" value="ECO:0007669"/>
    <property type="project" value="UniProtKB-ARBA"/>
</dbReference>
<dbReference type="EMBL" id="CAJFCJ010000012">
    <property type="protein sequence ID" value="CAD5120562.1"/>
    <property type="molecule type" value="Genomic_DNA"/>
</dbReference>
<dbReference type="GO" id="GO:0009952">
    <property type="term" value="P:anterior/posterior pattern specification"/>
    <property type="evidence" value="ECO:0007669"/>
    <property type="project" value="UniProtKB-ARBA"/>
</dbReference>
<keyword evidence="6 18" id="KW-0732">Signal</keyword>
<dbReference type="SMART" id="SM00231">
    <property type="entry name" value="FA58C"/>
    <property type="match status" value="1"/>
</dbReference>
<keyword evidence="2" id="KW-0217">Developmental protein</keyword>
<feature type="transmembrane region" description="Helical" evidence="17">
    <location>
        <begin position="1377"/>
        <end position="1394"/>
    </location>
</feature>
<dbReference type="FunFam" id="2.10.25.10:FF:000146">
    <property type="entry name" value="Putative neurogenic locus notch"/>
    <property type="match status" value="2"/>
</dbReference>
<evidence type="ECO:0000256" key="7">
    <source>
        <dbReference type="ARBA" id="ARBA00022737"/>
    </source>
</evidence>
<dbReference type="InterPro" id="IPR000884">
    <property type="entry name" value="TSP1_rpt"/>
</dbReference>
<comment type="caution">
    <text evidence="24">The sequence shown here is derived from an EMBL/GenBank/DDBJ whole genome shotgun (WGS) entry which is preliminary data.</text>
</comment>
<dbReference type="Pfam" id="PF00754">
    <property type="entry name" value="F5_F8_type_C"/>
    <property type="match status" value="1"/>
</dbReference>
<name>A0A7I8VW56_9ANNE</name>
<dbReference type="PROSITE" id="PS01286">
    <property type="entry name" value="FA58C_2"/>
    <property type="match status" value="1"/>
</dbReference>
<dbReference type="Proteomes" id="UP000549394">
    <property type="component" value="Unassembled WGS sequence"/>
</dbReference>
<evidence type="ECO:0000256" key="12">
    <source>
        <dbReference type="ARBA" id="ARBA00023157"/>
    </source>
</evidence>
<evidence type="ECO:0000259" key="20">
    <source>
        <dbReference type="PROSITE" id="PS50026"/>
    </source>
</evidence>
<dbReference type="PROSITE" id="PS00022">
    <property type="entry name" value="EGF_1"/>
    <property type="match status" value="9"/>
</dbReference>
<feature type="disulfide bond" evidence="14">
    <location>
        <begin position="828"/>
        <end position="837"/>
    </location>
</feature>
<dbReference type="PROSITE" id="PS50022">
    <property type="entry name" value="FA58C_3"/>
    <property type="match status" value="1"/>
</dbReference>
<evidence type="ECO:0000259" key="23">
    <source>
        <dbReference type="PROSITE" id="PS51092"/>
    </source>
</evidence>
<dbReference type="InterPro" id="IPR013032">
    <property type="entry name" value="EGF-like_CS"/>
</dbReference>
<dbReference type="SMART" id="SM00130">
    <property type="entry name" value="KR"/>
    <property type="match status" value="1"/>
</dbReference>
<dbReference type="FunFam" id="2.10.25.10:FF:000004">
    <property type="entry name" value="Neurogenic locus notch 1"/>
    <property type="match status" value="1"/>
</dbReference>
<keyword evidence="5 17" id="KW-0812">Transmembrane</keyword>
<dbReference type="PRINTS" id="PR00018">
    <property type="entry name" value="KRINGLE"/>
</dbReference>
<sequence>MLKFSFIKHFLPFFIVIFFLNYQSLCSNTDIITHDAISINGGWSPVDQGTGGGANCHFPFVEDNKVWFGCDTNGDVPWCAVVPNLNDDNLWGYCSFPECRLMEVGAGYRGDIDYTNNGVKCSQWSSYTSAFTFFESSATEAGSRCRNPDLDNTPWCWTQGFGWGFCDHIPMCKDLRYSCKDPLVHNLAMASFSANSTKTVGTTVYSAHSATLSSSFAWCAEVNDQYQYLQIDMGKDVAVVGIATRGLAGSSSYVKTYRLEVSYDGVEWFPGQDSSLVGNSDSVTIVGERVLEFGRFVRIIPLTWNGDICMRVELGGCDYYDACRLSPCENNGTCTSDGLSSTYECACDPDYSGVNCHILTDYCDLDKPCKNGGTCVNTGLMGQNVKKYTCTCDSFGIYSGEFCENGESTSCGKLRELNFNISGVYDLDLYNTTRGCRMNLIARNISQMENITTVFTVGVSTEEDCGNKCLQDPDCKAVSWMFEPFICFIHHELVQIIDKDEGFSQKINYYLKECSTPVGVFCDFSHPNKTVSIIEPHFAKDFSEFRSIETKFAYRQVYHYYPVTKLQIDELKAHSYKCSQKFTFKCKGVTPTYWKMTFQDFETVLFTDPTFNPYCANCIFSESCYSPQTGGCSCRNLNFWSEDLGVFTDNEKIPIRMVHGGDTGSSFERVEFSVGPLLCEELNKGVVDLNQCDSNPCWNGTCIDQDMSYYCNCTAGYKGKICEFDINECLSSPCSSGASECLNLEGKYECVCKPGFIGEACEIDIDECVSSPCKNGGSCLNRDNYYECKCRKGSIGTNCHIAQDECQSNPCINAINCTDLHADYKCYCESGWTGKNCDEDFSECGSNPCVNGGTCQENTFDDYSCICDDGLHGKRCEININDCVVNNCKNGGSCKDGVNSWTCECASGYGGEICEREIEECASLPCKNGASCLESTVGSYTCLCSAGFTGAVCETEIDECLSEPCKNEAACINEIGFYTCKCVPPFVGKNCQFVVTDGQWGGWGAWADCSVDCGLGVQTRRRECNNPRPVHGGKKCAGSASEVIKCEKGACSTRDGKWGLWKEWSRCSVSCSTGQRKRIRKCDNPTPINGADCEGAGEIFEICKEVECGQPFDGGWSLWGSWSNCHKTCGPGVRYKRRYCDTPKPQWGGKDCEGSSSEYETCQMKPCQSTMTCKDFEKWSKCSESCGMGIHSRKRVCTMQTEDNLPESGVTVQPSVVTNEILQYEHKFCSDNKCPKLSCTVCVKKFTSDMDILQNRLSCRGPSLQCELGSPGCLYRFNKSPLESVVEKRCAKAGECTQRQTELCKNMYKFLIDIVNNDKPTVAQEDMEPHSDSILQLWQRFEEANCLICCTASFCNSPTLPPGNMLYSTASILANHLNLNYLLVYALSVFWFILKN</sequence>
<dbReference type="CDD" id="cd00054">
    <property type="entry name" value="EGF_CA"/>
    <property type="match status" value="8"/>
</dbReference>
<protein>
    <submittedName>
        <fullName evidence="24">DgyrCDS9128</fullName>
    </submittedName>
</protein>
<dbReference type="SUPFAM" id="SSF57184">
    <property type="entry name" value="Growth factor receptor domain"/>
    <property type="match status" value="2"/>
</dbReference>
<dbReference type="FunFam" id="2.20.100.10:FF:000007">
    <property type="entry name" value="Thrombospondin 1"/>
    <property type="match status" value="1"/>
</dbReference>
<feature type="domain" description="Kringle" evidence="21">
    <location>
        <begin position="105"/>
        <end position="172"/>
    </location>
</feature>
<dbReference type="Gene3D" id="2.60.120.260">
    <property type="entry name" value="Galactose-binding domain-like"/>
    <property type="match status" value="1"/>
</dbReference>
<dbReference type="InterPro" id="IPR000742">
    <property type="entry name" value="EGF"/>
</dbReference>
<evidence type="ECO:0000256" key="9">
    <source>
        <dbReference type="ARBA" id="ARBA00022976"/>
    </source>
</evidence>
<evidence type="ECO:0000256" key="13">
    <source>
        <dbReference type="ARBA" id="ARBA00023180"/>
    </source>
</evidence>
<evidence type="ECO:0000313" key="25">
    <source>
        <dbReference type="Proteomes" id="UP000549394"/>
    </source>
</evidence>
<feature type="disulfide bond" evidence="14">
    <location>
        <begin position="944"/>
        <end position="953"/>
    </location>
</feature>
<dbReference type="SUPFAM" id="SSF82895">
    <property type="entry name" value="TSP-1 type 1 repeat"/>
    <property type="match status" value="4"/>
</dbReference>
<dbReference type="SMART" id="SM00059">
    <property type="entry name" value="FN2"/>
    <property type="match status" value="1"/>
</dbReference>
<dbReference type="PRINTS" id="PR01705">
    <property type="entry name" value="TSP1REPEAT"/>
</dbReference>
<keyword evidence="25" id="KW-1185">Reference proteome</keyword>
<dbReference type="InterPro" id="IPR036383">
    <property type="entry name" value="TSP1_rpt_sf"/>
</dbReference>
<keyword evidence="4 14" id="KW-0245">EGF-like domain</keyword>
<dbReference type="SMART" id="SM00181">
    <property type="entry name" value="EGF"/>
    <property type="match status" value="11"/>
</dbReference>
<dbReference type="InterPro" id="IPR001881">
    <property type="entry name" value="EGF-like_Ca-bd_dom"/>
</dbReference>
<dbReference type="InterPro" id="IPR000421">
    <property type="entry name" value="FA58C"/>
</dbReference>
<dbReference type="PROSITE" id="PS51092">
    <property type="entry name" value="FN2_2"/>
    <property type="match status" value="1"/>
</dbReference>
<feature type="domain" description="EGF-like" evidence="20">
    <location>
        <begin position="956"/>
        <end position="992"/>
    </location>
</feature>
<dbReference type="Pfam" id="PF12661">
    <property type="entry name" value="hEGF"/>
    <property type="match status" value="1"/>
</dbReference>
<evidence type="ECO:0000256" key="16">
    <source>
        <dbReference type="PROSITE-ProRule" id="PRU00479"/>
    </source>
</evidence>
<keyword evidence="13" id="KW-0325">Glycoprotein</keyword>
<evidence type="ECO:0000313" key="24">
    <source>
        <dbReference type="EMBL" id="CAD5120562.1"/>
    </source>
</evidence>
<evidence type="ECO:0000256" key="5">
    <source>
        <dbReference type="ARBA" id="ARBA00022692"/>
    </source>
</evidence>
<feature type="domain" description="EGF-like" evidence="20">
    <location>
        <begin position="764"/>
        <end position="800"/>
    </location>
</feature>
<feature type="domain" description="Fibronectin type-II" evidence="23">
    <location>
        <begin position="51"/>
        <end position="96"/>
    </location>
</feature>
<dbReference type="InterPro" id="IPR051022">
    <property type="entry name" value="Notch_Cell-Fate_Det"/>
</dbReference>
<feature type="disulfide bond" evidence="14">
    <location>
        <begin position="790"/>
        <end position="799"/>
    </location>
</feature>
<evidence type="ECO:0000256" key="18">
    <source>
        <dbReference type="SAM" id="SignalP"/>
    </source>
</evidence>
<feature type="domain" description="EGF-like" evidence="20">
    <location>
        <begin position="917"/>
        <end position="954"/>
    </location>
</feature>
<evidence type="ECO:0000256" key="17">
    <source>
        <dbReference type="SAM" id="Phobius"/>
    </source>
</evidence>
<feature type="chain" id="PRO_5029776550" evidence="18">
    <location>
        <begin position="27"/>
        <end position="1396"/>
    </location>
</feature>
<dbReference type="GO" id="GO:0035282">
    <property type="term" value="P:segmentation"/>
    <property type="evidence" value="ECO:0007669"/>
    <property type="project" value="UniProtKB-ARBA"/>
</dbReference>
<keyword evidence="3" id="KW-1003">Cell membrane</keyword>
<keyword evidence="15" id="KW-0420">Kringle</keyword>
<dbReference type="InterPro" id="IPR018097">
    <property type="entry name" value="EGF_Ca-bd_CS"/>
</dbReference>
<evidence type="ECO:0000256" key="2">
    <source>
        <dbReference type="ARBA" id="ARBA00022473"/>
    </source>
</evidence>
<dbReference type="InterPro" id="IPR000562">
    <property type="entry name" value="FN_type2_dom"/>
</dbReference>
<accession>A0A7I8VW56</accession>
<evidence type="ECO:0000256" key="14">
    <source>
        <dbReference type="PROSITE-ProRule" id="PRU00076"/>
    </source>
</evidence>
<dbReference type="GO" id="GO:0007219">
    <property type="term" value="P:Notch signaling pathway"/>
    <property type="evidence" value="ECO:0007669"/>
    <property type="project" value="UniProtKB-KW"/>
</dbReference>
<dbReference type="OrthoDB" id="430340at2759"/>
<dbReference type="Pfam" id="PF00008">
    <property type="entry name" value="EGF"/>
    <property type="match status" value="5"/>
</dbReference>
<keyword evidence="10 17" id="KW-1133">Transmembrane helix</keyword>
<feature type="disulfide bond" evidence="14">
    <location>
        <begin position="328"/>
        <end position="345"/>
    </location>
</feature>
<feature type="disulfide bond" evidence="14">
    <location>
        <begin position="867"/>
        <end position="876"/>
    </location>
</feature>
<dbReference type="InterPro" id="IPR013806">
    <property type="entry name" value="Kringle-like"/>
</dbReference>
<dbReference type="PROSITE" id="PS50070">
    <property type="entry name" value="KRINGLE_2"/>
    <property type="match status" value="1"/>
</dbReference>
<dbReference type="CDD" id="cd00057">
    <property type="entry name" value="FA58C"/>
    <property type="match status" value="1"/>
</dbReference>
<dbReference type="FunFam" id="2.10.25.10:FF:000122">
    <property type="entry name" value="Protein crumbs homolog 2"/>
    <property type="match status" value="2"/>
</dbReference>